<dbReference type="AlphaFoldDB" id="A0A7T5ENX2"/>
<feature type="domain" description="GGDEF" evidence="1">
    <location>
        <begin position="89"/>
        <end position="214"/>
    </location>
</feature>
<dbReference type="Proteomes" id="UP000595847">
    <property type="component" value="Chromosome"/>
</dbReference>
<accession>A0A7T5ENX2</accession>
<dbReference type="PANTHER" id="PTHR45138">
    <property type="entry name" value="REGULATORY COMPONENTS OF SENSORY TRANSDUCTION SYSTEM"/>
    <property type="match status" value="1"/>
</dbReference>
<dbReference type="GO" id="GO:0005886">
    <property type="term" value="C:plasma membrane"/>
    <property type="evidence" value="ECO:0007669"/>
    <property type="project" value="TreeGrafter"/>
</dbReference>
<reference evidence="2 3" key="1">
    <citation type="submission" date="2020-12" db="EMBL/GenBank/DDBJ databases">
        <title>strain FJAT-54423T represents a novel species of the genus Brevibacillus.</title>
        <authorList>
            <person name="Tang R."/>
        </authorList>
    </citation>
    <scope>NUCLEOTIDE SEQUENCE [LARGE SCALE GENOMIC DNA]</scope>
    <source>
        <strain evidence="2 3">FJAT-54423</strain>
    </source>
</reference>
<dbReference type="KEGG" id="bcop:JD108_09420"/>
<evidence type="ECO:0000259" key="1">
    <source>
        <dbReference type="PROSITE" id="PS50887"/>
    </source>
</evidence>
<dbReference type="FunFam" id="3.30.70.270:FF:000001">
    <property type="entry name" value="Diguanylate cyclase domain protein"/>
    <property type="match status" value="1"/>
</dbReference>
<gene>
    <name evidence="2" type="ORF">JD108_09420</name>
</gene>
<dbReference type="InterPro" id="IPR029787">
    <property type="entry name" value="Nucleotide_cyclase"/>
</dbReference>
<dbReference type="InterPro" id="IPR000160">
    <property type="entry name" value="GGDEF_dom"/>
</dbReference>
<dbReference type="CDD" id="cd01949">
    <property type="entry name" value="GGDEF"/>
    <property type="match status" value="1"/>
</dbReference>
<dbReference type="GO" id="GO:0052621">
    <property type="term" value="F:diguanylate cyclase activity"/>
    <property type="evidence" value="ECO:0007669"/>
    <property type="project" value="TreeGrafter"/>
</dbReference>
<name>A0A7T5ENX2_9BACL</name>
<organism evidence="2 3">
    <name type="scientific">Brevibacillus composti</name>
    <dbReference type="NCBI Taxonomy" id="2796470"/>
    <lineage>
        <taxon>Bacteria</taxon>
        <taxon>Bacillati</taxon>
        <taxon>Bacillota</taxon>
        <taxon>Bacilli</taxon>
        <taxon>Bacillales</taxon>
        <taxon>Paenibacillaceae</taxon>
        <taxon>Brevibacillus</taxon>
    </lineage>
</organism>
<dbReference type="SUPFAM" id="SSF55073">
    <property type="entry name" value="Nucleotide cyclase"/>
    <property type="match status" value="1"/>
</dbReference>
<dbReference type="GO" id="GO:1902201">
    <property type="term" value="P:negative regulation of bacterial-type flagellum-dependent cell motility"/>
    <property type="evidence" value="ECO:0007669"/>
    <property type="project" value="TreeGrafter"/>
</dbReference>
<dbReference type="PANTHER" id="PTHR45138:SF9">
    <property type="entry name" value="DIGUANYLATE CYCLASE DGCM-RELATED"/>
    <property type="match status" value="1"/>
</dbReference>
<evidence type="ECO:0000313" key="2">
    <source>
        <dbReference type="EMBL" id="QQE76055.1"/>
    </source>
</evidence>
<dbReference type="RefSeq" id="WP_198829564.1">
    <property type="nucleotide sequence ID" value="NZ_CP066308.1"/>
</dbReference>
<evidence type="ECO:0000313" key="3">
    <source>
        <dbReference type="Proteomes" id="UP000595847"/>
    </source>
</evidence>
<dbReference type="SMART" id="SM00267">
    <property type="entry name" value="GGDEF"/>
    <property type="match status" value="1"/>
</dbReference>
<dbReference type="Gene3D" id="3.30.70.270">
    <property type="match status" value="1"/>
</dbReference>
<dbReference type="InterPro" id="IPR050469">
    <property type="entry name" value="Diguanylate_Cyclase"/>
</dbReference>
<dbReference type="NCBIfam" id="TIGR00254">
    <property type="entry name" value="GGDEF"/>
    <property type="match status" value="1"/>
</dbReference>
<dbReference type="EMBL" id="CP066308">
    <property type="protein sequence ID" value="QQE76055.1"/>
    <property type="molecule type" value="Genomic_DNA"/>
</dbReference>
<dbReference type="InterPro" id="IPR043128">
    <property type="entry name" value="Rev_trsase/Diguanyl_cyclase"/>
</dbReference>
<dbReference type="PROSITE" id="PS50887">
    <property type="entry name" value="GGDEF"/>
    <property type="match status" value="1"/>
</dbReference>
<proteinExistence type="predicted"/>
<dbReference type="GO" id="GO:0043709">
    <property type="term" value="P:cell adhesion involved in single-species biofilm formation"/>
    <property type="evidence" value="ECO:0007669"/>
    <property type="project" value="TreeGrafter"/>
</dbReference>
<sequence>MISRWIGLAASCLICVVWMSAYGLPESEGTAAFIITVAVLQAVAGYQIGKYVDNLQRLAYLDSLTGVLVNRRFFQRLEEEVERGRRHQYPVTLLFIDLDNFKLFNDTYGHLEGDRLLSNFARMLQQNVRIQDQVGRWGGEEFVVLLPHTETEQGAQVGERIQASVRKQFNGITVSMGVASFPLHAETATQLARKADTLMYEAKKQKDCMLVATK</sequence>
<protein>
    <submittedName>
        <fullName evidence="2">GGDEF domain-containing protein</fullName>
    </submittedName>
</protein>
<dbReference type="Pfam" id="PF00990">
    <property type="entry name" value="GGDEF"/>
    <property type="match status" value="1"/>
</dbReference>